<feature type="region of interest" description="Disordered" evidence="1">
    <location>
        <begin position="52"/>
        <end position="95"/>
    </location>
</feature>
<comment type="caution">
    <text evidence="3">The sequence shown here is derived from an EMBL/GenBank/DDBJ whole genome shotgun (WGS) entry which is preliminary data.</text>
</comment>
<feature type="transmembrane region" description="Helical" evidence="2">
    <location>
        <begin position="21"/>
        <end position="41"/>
    </location>
</feature>
<sequence length="431" mass="46057">MASTARALTSVSILRRGLLMVAAWVGSAMWGAGGGSAMMLLGEEAERFASTLHARLTAPRVGSSTSTTGERREPPPPPHLSLRHRTGPPRAIGPTAAGMERWQQHGRGRGTASTVCAPTQTELLPSLSPTSARCSPDTPHHSLPSPTADGRPEAPMQDTLQATQRGTPSHLTHAPLVGSDRPSRRSWACQSRGSCGSKGRDVLINTMLGRHRDIRKCCDHLVRFLHPPALPRTWIRHTVHPEDSEHAHRETLRRISHRNPSIRFTGPHATRPDPIVTLTHQSGEGSSNRGRNAETVVNGHRDEPQEMPRPIVASHSIPAARALRPPSARPSPLCQPSTPPTGHRPGRHGRQLTTSAGCAPPSAPAPRCTTLGHSGSSGHAKPPPRQARSSTPSGAPSPGARICAVAPRMARRSGRAKNHQGQFPEILNSTS</sequence>
<protein>
    <submittedName>
        <fullName evidence="3">Uncharacterized protein</fullName>
    </submittedName>
</protein>
<feature type="compositionally biased region" description="Polar residues" evidence="1">
    <location>
        <begin position="158"/>
        <end position="170"/>
    </location>
</feature>
<keyword evidence="2" id="KW-0472">Membrane</keyword>
<feature type="compositionally biased region" description="Low complexity" evidence="1">
    <location>
        <begin position="353"/>
        <end position="370"/>
    </location>
</feature>
<evidence type="ECO:0000256" key="1">
    <source>
        <dbReference type="SAM" id="MobiDB-lite"/>
    </source>
</evidence>
<feature type="region of interest" description="Disordered" evidence="1">
    <location>
        <begin position="322"/>
        <end position="431"/>
    </location>
</feature>
<feature type="compositionally biased region" description="Low complexity" evidence="1">
    <location>
        <begin position="322"/>
        <end position="332"/>
    </location>
</feature>
<feature type="compositionally biased region" description="Polar residues" evidence="1">
    <location>
        <begin position="123"/>
        <end position="133"/>
    </location>
</feature>
<keyword evidence="2" id="KW-1133">Transmembrane helix</keyword>
<name>A0A2U3E356_PURLI</name>
<feature type="region of interest" description="Disordered" evidence="1">
    <location>
        <begin position="123"/>
        <end position="192"/>
    </location>
</feature>
<feature type="compositionally biased region" description="Low complexity" evidence="1">
    <location>
        <begin position="387"/>
        <end position="401"/>
    </location>
</feature>
<evidence type="ECO:0000256" key="2">
    <source>
        <dbReference type="SAM" id="Phobius"/>
    </source>
</evidence>
<proteinExistence type="predicted"/>
<dbReference type="Proteomes" id="UP000245956">
    <property type="component" value="Unassembled WGS sequence"/>
</dbReference>
<evidence type="ECO:0000313" key="3">
    <source>
        <dbReference type="EMBL" id="PWI68930.1"/>
    </source>
</evidence>
<accession>A0A2U3E356</accession>
<feature type="compositionally biased region" description="Basic residues" evidence="1">
    <location>
        <begin position="409"/>
        <end position="418"/>
    </location>
</feature>
<dbReference type="EMBL" id="LCWV01000013">
    <property type="protein sequence ID" value="PWI68930.1"/>
    <property type="molecule type" value="Genomic_DNA"/>
</dbReference>
<organism evidence="3 4">
    <name type="scientific">Purpureocillium lilacinum</name>
    <name type="common">Paecilomyces lilacinus</name>
    <dbReference type="NCBI Taxonomy" id="33203"/>
    <lineage>
        <taxon>Eukaryota</taxon>
        <taxon>Fungi</taxon>
        <taxon>Dikarya</taxon>
        <taxon>Ascomycota</taxon>
        <taxon>Pezizomycotina</taxon>
        <taxon>Sordariomycetes</taxon>
        <taxon>Hypocreomycetidae</taxon>
        <taxon>Hypocreales</taxon>
        <taxon>Ophiocordycipitaceae</taxon>
        <taxon>Purpureocillium</taxon>
    </lineage>
</organism>
<gene>
    <name evidence="3" type="ORF">PCL_01315</name>
</gene>
<reference evidence="3 4" key="1">
    <citation type="journal article" date="2016" name="Front. Microbiol.">
        <title>Genome and transcriptome sequences reveal the specific parasitism of the nematophagous Purpureocillium lilacinum 36-1.</title>
        <authorList>
            <person name="Xie J."/>
            <person name="Li S."/>
            <person name="Mo C."/>
            <person name="Xiao X."/>
            <person name="Peng D."/>
            <person name="Wang G."/>
            <person name="Xiao Y."/>
        </authorList>
    </citation>
    <scope>NUCLEOTIDE SEQUENCE [LARGE SCALE GENOMIC DNA]</scope>
    <source>
        <strain evidence="3 4">36-1</strain>
    </source>
</reference>
<dbReference type="AlphaFoldDB" id="A0A2U3E356"/>
<evidence type="ECO:0000313" key="4">
    <source>
        <dbReference type="Proteomes" id="UP000245956"/>
    </source>
</evidence>
<keyword evidence="2" id="KW-0812">Transmembrane</keyword>